<dbReference type="GO" id="GO:0016791">
    <property type="term" value="F:phosphatase activity"/>
    <property type="evidence" value="ECO:0007669"/>
    <property type="project" value="TreeGrafter"/>
</dbReference>
<dbReference type="Proteomes" id="UP000031572">
    <property type="component" value="Unassembled WGS sequence"/>
</dbReference>
<dbReference type="AlphaFoldDB" id="A0A0C1YQR3"/>
<keyword evidence="4" id="KW-1185">Reference proteome</keyword>
<dbReference type="RefSeq" id="WP_040041563.1">
    <property type="nucleotide sequence ID" value="NZ_JWJG01000028.1"/>
</dbReference>
<name>A0A0C1YQR3_9BURK</name>
<dbReference type="STRING" id="709839.TSA66_22280"/>
<evidence type="ECO:0000256" key="1">
    <source>
        <dbReference type="ARBA" id="ARBA00008950"/>
    </source>
</evidence>
<dbReference type="PANTHER" id="PTHR42850">
    <property type="entry name" value="METALLOPHOSPHOESTERASE"/>
    <property type="match status" value="1"/>
</dbReference>
<feature type="domain" description="Calcineurin-like phosphoesterase" evidence="2">
    <location>
        <begin position="1"/>
        <end position="208"/>
    </location>
</feature>
<dbReference type="InterPro" id="IPR050126">
    <property type="entry name" value="Ap4A_hydrolase"/>
</dbReference>
<proteinExistence type="inferred from homology"/>
<dbReference type="OrthoDB" id="9813918at2"/>
<dbReference type="EMBL" id="JWJG01000028">
    <property type="protein sequence ID" value="KIF82932.1"/>
    <property type="molecule type" value="Genomic_DNA"/>
</dbReference>
<evidence type="ECO:0000313" key="3">
    <source>
        <dbReference type="EMBL" id="KIF82932.1"/>
    </source>
</evidence>
<organism evidence="3 4">
    <name type="scientific">Noviherbaspirillum autotrophicum</name>
    <dbReference type="NCBI Taxonomy" id="709839"/>
    <lineage>
        <taxon>Bacteria</taxon>
        <taxon>Pseudomonadati</taxon>
        <taxon>Pseudomonadota</taxon>
        <taxon>Betaproteobacteria</taxon>
        <taxon>Burkholderiales</taxon>
        <taxon>Oxalobacteraceae</taxon>
        <taxon>Noviherbaspirillum</taxon>
    </lineage>
</organism>
<dbReference type="SUPFAM" id="SSF56300">
    <property type="entry name" value="Metallo-dependent phosphatases"/>
    <property type="match status" value="1"/>
</dbReference>
<protein>
    <submittedName>
        <fullName evidence="3">Metallophosphoesterase</fullName>
    </submittedName>
</protein>
<evidence type="ECO:0000313" key="4">
    <source>
        <dbReference type="Proteomes" id="UP000031572"/>
    </source>
</evidence>
<dbReference type="InterPro" id="IPR011152">
    <property type="entry name" value="Pesterase_MJ0912"/>
</dbReference>
<dbReference type="PIRSF" id="PIRSF000883">
    <property type="entry name" value="Pesterase_MJ0912"/>
    <property type="match status" value="1"/>
</dbReference>
<dbReference type="CDD" id="cd00838">
    <property type="entry name" value="MPP_superfamily"/>
    <property type="match status" value="1"/>
</dbReference>
<comment type="similarity">
    <text evidence="1">Belongs to the metallophosphoesterase superfamily. YfcE family.</text>
</comment>
<dbReference type="InterPro" id="IPR024654">
    <property type="entry name" value="Calcineurin-like_PHP_lpxH"/>
</dbReference>
<accession>A0A0C1YQR3</accession>
<dbReference type="Pfam" id="PF12850">
    <property type="entry name" value="Metallophos_2"/>
    <property type="match status" value="1"/>
</dbReference>
<reference evidence="3 4" key="1">
    <citation type="submission" date="2014-12" db="EMBL/GenBank/DDBJ databases">
        <title>Denitrispirillum autotrophicum gen. nov., sp. nov., Denitrifying, Facultatively Autotrophic Bacteria Isolated from Rice Paddy Soil.</title>
        <authorList>
            <person name="Ishii S."/>
            <person name="Ashida N."/>
            <person name="Ohno H."/>
            <person name="Otsuka S."/>
            <person name="Yokota A."/>
            <person name="Senoo K."/>
        </authorList>
    </citation>
    <scope>NUCLEOTIDE SEQUENCE [LARGE SCALE GENOMIC DNA]</scope>
    <source>
        <strain evidence="3 4">TSA66</strain>
    </source>
</reference>
<evidence type="ECO:0000259" key="2">
    <source>
        <dbReference type="Pfam" id="PF12850"/>
    </source>
</evidence>
<dbReference type="PANTHER" id="PTHR42850:SF2">
    <property type="entry name" value="BLL5683 PROTEIN"/>
    <property type="match status" value="1"/>
</dbReference>
<sequence length="247" mass="26789">MLIAILTDIHANREALTACLAHAAERGAQRYAFLGDLVGYGADPAWVVDTVREHVQQGAIAVSGNHDVAVLQEPGKHMNPQARAVVEWTRAQLDESQLAFLAGLPLTAEASGCLFVHASAAEPRQWEYITGTNEAVKSMHATRCRVTFCGHVHEPALYNLSMTGKISSFVPTGDSSIPLVTLRRWLVIPGSVGQPRDGNPAACYALYDDNSHELIYFRVPYDYETAAAKIRAAGLPQSLSNRLLQGV</sequence>
<gene>
    <name evidence="3" type="ORF">TSA66_22280</name>
</gene>
<dbReference type="InterPro" id="IPR029052">
    <property type="entry name" value="Metallo-depent_PP-like"/>
</dbReference>
<dbReference type="Gene3D" id="3.60.21.10">
    <property type="match status" value="1"/>
</dbReference>
<comment type="caution">
    <text evidence="3">The sequence shown here is derived from an EMBL/GenBank/DDBJ whole genome shotgun (WGS) entry which is preliminary data.</text>
</comment>
<dbReference type="GO" id="GO:0005737">
    <property type="term" value="C:cytoplasm"/>
    <property type="evidence" value="ECO:0007669"/>
    <property type="project" value="TreeGrafter"/>
</dbReference>